<dbReference type="OrthoDB" id="9804993at2"/>
<dbReference type="KEGG" id="deo:CAY53_09375"/>
<dbReference type="Proteomes" id="UP000239867">
    <property type="component" value="Chromosome"/>
</dbReference>
<protein>
    <submittedName>
        <fullName evidence="2">Hydrolase</fullName>
    </submittedName>
</protein>
<evidence type="ECO:0000313" key="2">
    <source>
        <dbReference type="EMBL" id="AVD71654.1"/>
    </source>
</evidence>
<dbReference type="EMBL" id="CP021255">
    <property type="protein sequence ID" value="AVD71654.1"/>
    <property type="molecule type" value="Genomic_DNA"/>
</dbReference>
<keyword evidence="3" id="KW-1185">Reference proteome</keyword>
<dbReference type="Pfam" id="PF06821">
    <property type="entry name" value="Ser_hydrolase"/>
    <property type="match status" value="1"/>
</dbReference>
<feature type="signal peptide" evidence="1">
    <location>
        <begin position="1"/>
        <end position="28"/>
    </location>
</feature>
<organism evidence="2 3">
    <name type="scientific">Desulfobulbus oralis</name>
    <dbReference type="NCBI Taxonomy" id="1986146"/>
    <lineage>
        <taxon>Bacteria</taxon>
        <taxon>Pseudomonadati</taxon>
        <taxon>Thermodesulfobacteriota</taxon>
        <taxon>Desulfobulbia</taxon>
        <taxon>Desulfobulbales</taxon>
        <taxon>Desulfobulbaceae</taxon>
        <taxon>Desulfobulbus</taxon>
    </lineage>
</organism>
<dbReference type="SUPFAM" id="SSF53474">
    <property type="entry name" value="alpha/beta-Hydrolases"/>
    <property type="match status" value="1"/>
</dbReference>
<dbReference type="Gene3D" id="3.40.50.1820">
    <property type="entry name" value="alpha/beta hydrolase"/>
    <property type="match status" value="1"/>
</dbReference>
<sequence>MNHERRNIMKFSLACAALLLCISTSSFGADLNFKERNMQKHVYIVHGYDASPKRHWFAWLKDEIEKSGAKADILTMPTPAHPQFKDWLKTLQESVKFEGEVYLVGHSLGCPTILNFLQDNVANGAVEGIVLVSGLAQPLSDPQFKMLDEFVNKDFDFGRIKVAAKQRAVVSAKDDYIVPFELSRELAGQIGAEFYEMQKGGHFLDRDGFTKFDLVYEILEKMMKLTD</sequence>
<name>A0A2L1GPV6_9BACT</name>
<keyword evidence="1" id="KW-0732">Signal</keyword>
<dbReference type="InterPro" id="IPR010662">
    <property type="entry name" value="RBBP9/YdeN"/>
</dbReference>
<dbReference type="PANTHER" id="PTHR15394">
    <property type="entry name" value="SERINE HYDROLASE RBBP9"/>
    <property type="match status" value="1"/>
</dbReference>
<accession>A0A2L1GPV6</accession>
<dbReference type="PANTHER" id="PTHR15394:SF3">
    <property type="entry name" value="SERINE HYDROLASE RBBP9"/>
    <property type="match status" value="1"/>
</dbReference>
<dbReference type="GO" id="GO:0016787">
    <property type="term" value="F:hydrolase activity"/>
    <property type="evidence" value="ECO:0007669"/>
    <property type="project" value="UniProtKB-KW"/>
</dbReference>
<feature type="chain" id="PRO_5014888625" evidence="1">
    <location>
        <begin position="29"/>
        <end position="227"/>
    </location>
</feature>
<reference evidence="2 3" key="1">
    <citation type="journal article" date="2018" name="MBio">
        <title>Insights into the evolution of host association through the isolation and characterization of a novel human periodontal pathobiont, Desulfobulbus oralis.</title>
        <authorList>
            <person name="Cross K.L."/>
            <person name="Chirania P."/>
            <person name="Xiong W."/>
            <person name="Beall C.J."/>
            <person name="Elkins J.G."/>
            <person name="Giannone R.J."/>
            <person name="Griffen A.L."/>
            <person name="Guss A.M."/>
            <person name="Hettich R.L."/>
            <person name="Joshi S.S."/>
            <person name="Mokrzan E.M."/>
            <person name="Martin R.K."/>
            <person name="Zhulin I.B."/>
            <person name="Leys E.J."/>
            <person name="Podar M."/>
        </authorList>
    </citation>
    <scope>NUCLEOTIDE SEQUENCE [LARGE SCALE GENOMIC DNA]</scope>
    <source>
        <strain evidence="2 3">ORNL</strain>
    </source>
</reference>
<dbReference type="AlphaFoldDB" id="A0A2L1GPV6"/>
<gene>
    <name evidence="2" type="ORF">CAY53_09375</name>
</gene>
<evidence type="ECO:0000313" key="3">
    <source>
        <dbReference type="Proteomes" id="UP000239867"/>
    </source>
</evidence>
<dbReference type="InterPro" id="IPR029058">
    <property type="entry name" value="AB_hydrolase_fold"/>
</dbReference>
<keyword evidence="2" id="KW-0378">Hydrolase</keyword>
<proteinExistence type="predicted"/>
<evidence type="ECO:0000256" key="1">
    <source>
        <dbReference type="SAM" id="SignalP"/>
    </source>
</evidence>